<dbReference type="InterPro" id="IPR028082">
    <property type="entry name" value="Peripla_BP_I"/>
</dbReference>
<dbReference type="Gene3D" id="3.40.50.2300">
    <property type="match status" value="2"/>
</dbReference>
<dbReference type="InterPro" id="IPR010982">
    <property type="entry name" value="Lambda_DNA-bd_dom_sf"/>
</dbReference>
<evidence type="ECO:0000313" key="6">
    <source>
        <dbReference type="Proteomes" id="UP000231451"/>
    </source>
</evidence>
<evidence type="ECO:0000256" key="2">
    <source>
        <dbReference type="ARBA" id="ARBA00023125"/>
    </source>
</evidence>
<keyword evidence="3" id="KW-0804">Transcription</keyword>
<dbReference type="Proteomes" id="UP000231451">
    <property type="component" value="Unassembled WGS sequence"/>
</dbReference>
<dbReference type="CDD" id="cd01392">
    <property type="entry name" value="HTH_LacI"/>
    <property type="match status" value="1"/>
</dbReference>
<dbReference type="EMBL" id="PEBK01000002">
    <property type="protein sequence ID" value="PJM75881.1"/>
    <property type="molecule type" value="Genomic_DNA"/>
</dbReference>
<evidence type="ECO:0000256" key="1">
    <source>
        <dbReference type="ARBA" id="ARBA00023015"/>
    </source>
</evidence>
<protein>
    <submittedName>
        <fullName evidence="5">LacI family transcriptional regulator</fullName>
    </submittedName>
</protein>
<dbReference type="PANTHER" id="PTHR30146:SF153">
    <property type="entry name" value="LACTOSE OPERON REPRESSOR"/>
    <property type="match status" value="1"/>
</dbReference>
<dbReference type="Pfam" id="PF13377">
    <property type="entry name" value="Peripla_BP_3"/>
    <property type="match status" value="1"/>
</dbReference>
<feature type="domain" description="HTH lacI-type" evidence="4">
    <location>
        <begin position="103"/>
        <end position="157"/>
    </location>
</feature>
<dbReference type="InterPro" id="IPR046335">
    <property type="entry name" value="LacI/GalR-like_sensor"/>
</dbReference>
<evidence type="ECO:0000259" key="4">
    <source>
        <dbReference type="PROSITE" id="PS50932"/>
    </source>
</evidence>
<dbReference type="SUPFAM" id="SSF53822">
    <property type="entry name" value="Periplasmic binding protein-like I"/>
    <property type="match status" value="1"/>
</dbReference>
<dbReference type="GO" id="GO:0000976">
    <property type="term" value="F:transcription cis-regulatory region binding"/>
    <property type="evidence" value="ECO:0007669"/>
    <property type="project" value="TreeGrafter"/>
</dbReference>
<name>A0A2M9HGI4_9BIFI</name>
<keyword evidence="6" id="KW-1185">Reference proteome</keyword>
<dbReference type="InterPro" id="IPR000843">
    <property type="entry name" value="HTH_LacI"/>
</dbReference>
<dbReference type="GO" id="GO:0003700">
    <property type="term" value="F:DNA-binding transcription factor activity"/>
    <property type="evidence" value="ECO:0007669"/>
    <property type="project" value="TreeGrafter"/>
</dbReference>
<keyword evidence="2" id="KW-0238">DNA-binding</keyword>
<dbReference type="SMART" id="SM00354">
    <property type="entry name" value="HTH_LACI"/>
    <property type="match status" value="1"/>
</dbReference>
<sequence>MLIDCRSDGSRRMHDAASRHVSGMAPATIPAVRRYRRYEILYPFLFIYQIIVRKYFVQNFARRRRRHDLSAMPSGYNPCIRRTSGMDIVEQIAAASQTAKTKLTVADIAAIAKVSAPTVSKVINGRPGVSDATRERILTILREHHYISPVAPSSHKTGIIELLISHPHTAWADEILVGTLEGLEGSGYTPAVSSCPPVEWSFDPWIDEAVRHGASGAMICLTNIPAAGIERLRRAGIKVILVDPTGVVPQDVSMIGSSDYQGANDATRHLVQLGHRRIAFLKGPDDWRTCRARFNGYRSMMEEAGLPIDPDLVLGEVYYYDDGYECGRRLFAMDDPPTAVFASSDMQAAGLYQAAQEAGLAIPDDVSIVGFDDLPYVRFLSPQLTTVHHAIQDMARLGARSLVDMINGEEALTRIDLLTHLEVRGSTTPPKRR</sequence>
<gene>
    <name evidence="5" type="ORF">CSQ87_03205</name>
</gene>
<dbReference type="AlphaFoldDB" id="A0A2M9HGI4"/>
<keyword evidence="1" id="KW-0805">Transcription regulation</keyword>
<proteinExistence type="predicted"/>
<dbReference type="PROSITE" id="PS50932">
    <property type="entry name" value="HTH_LACI_2"/>
    <property type="match status" value="1"/>
</dbReference>
<accession>A0A2M9HGI4</accession>
<dbReference type="Pfam" id="PF00356">
    <property type="entry name" value="LacI"/>
    <property type="match status" value="1"/>
</dbReference>
<dbReference type="PANTHER" id="PTHR30146">
    <property type="entry name" value="LACI-RELATED TRANSCRIPTIONAL REPRESSOR"/>
    <property type="match status" value="1"/>
</dbReference>
<dbReference type="PROSITE" id="PS00356">
    <property type="entry name" value="HTH_LACI_1"/>
    <property type="match status" value="1"/>
</dbReference>
<evidence type="ECO:0000256" key="3">
    <source>
        <dbReference type="ARBA" id="ARBA00023163"/>
    </source>
</evidence>
<dbReference type="Gene3D" id="1.10.260.40">
    <property type="entry name" value="lambda repressor-like DNA-binding domains"/>
    <property type="match status" value="1"/>
</dbReference>
<reference evidence="5 6" key="1">
    <citation type="submission" date="2017-10" db="EMBL/GenBank/DDBJ databases">
        <title>Draft genome sequences of strains TRE 1, TRE 9, TRE H and TRI 7, isolated from tamarins, belonging to four potential novel Bifidobacterium species.</title>
        <authorList>
            <person name="Mattarelli P."/>
            <person name="Modesto M."/>
            <person name="Puglisi E."/>
            <person name="Morelli L."/>
            <person name="Spezio C."/>
            <person name="Bonetti A."/>
            <person name="Sandri C."/>
        </authorList>
    </citation>
    <scope>NUCLEOTIDE SEQUENCE [LARGE SCALE GENOMIC DNA]</scope>
    <source>
        <strain evidence="6">TRI7</strain>
    </source>
</reference>
<dbReference type="SUPFAM" id="SSF47413">
    <property type="entry name" value="lambda repressor-like DNA-binding domains"/>
    <property type="match status" value="1"/>
</dbReference>
<comment type="caution">
    <text evidence="5">The sequence shown here is derived from an EMBL/GenBank/DDBJ whole genome shotgun (WGS) entry which is preliminary data.</text>
</comment>
<evidence type="ECO:0000313" key="5">
    <source>
        <dbReference type="EMBL" id="PJM75881.1"/>
    </source>
</evidence>
<organism evidence="5 6">
    <name type="scientific">Bifidobacterium simiarum</name>
    <dbReference type="NCBI Taxonomy" id="2045441"/>
    <lineage>
        <taxon>Bacteria</taxon>
        <taxon>Bacillati</taxon>
        <taxon>Actinomycetota</taxon>
        <taxon>Actinomycetes</taxon>
        <taxon>Bifidobacteriales</taxon>
        <taxon>Bifidobacteriaceae</taxon>
        <taxon>Bifidobacterium</taxon>
    </lineage>
</organism>